<comment type="caution">
    <text evidence="1">The sequence shown here is derived from an EMBL/GenBank/DDBJ whole genome shotgun (WGS) entry which is preliminary data.</text>
</comment>
<evidence type="ECO:0008006" key="3">
    <source>
        <dbReference type="Google" id="ProtNLM"/>
    </source>
</evidence>
<gene>
    <name evidence="1" type="ORF">HHI36_022366</name>
</gene>
<accession>A0ABD2MZN6</accession>
<protein>
    <recommendedName>
        <fullName evidence="3">PHD-type domain-containing protein</fullName>
    </recommendedName>
</protein>
<reference evidence="1 2" key="1">
    <citation type="journal article" date="2021" name="BMC Biol.">
        <title>Horizontally acquired antibacterial genes associated with adaptive radiation of ladybird beetles.</title>
        <authorList>
            <person name="Li H.S."/>
            <person name="Tang X.F."/>
            <person name="Huang Y.H."/>
            <person name="Xu Z.Y."/>
            <person name="Chen M.L."/>
            <person name="Du X.Y."/>
            <person name="Qiu B.Y."/>
            <person name="Chen P.T."/>
            <person name="Zhang W."/>
            <person name="Slipinski A."/>
            <person name="Escalona H.E."/>
            <person name="Waterhouse R.M."/>
            <person name="Zwick A."/>
            <person name="Pang H."/>
        </authorList>
    </citation>
    <scope>NUCLEOTIDE SEQUENCE [LARGE SCALE GENOMIC DNA]</scope>
    <source>
        <strain evidence="1">SYSU2018</strain>
    </source>
</reference>
<dbReference type="EMBL" id="JABFTP020000042">
    <property type="protein sequence ID" value="KAL3271896.1"/>
    <property type="molecule type" value="Genomic_DNA"/>
</dbReference>
<evidence type="ECO:0000313" key="1">
    <source>
        <dbReference type="EMBL" id="KAL3271896.1"/>
    </source>
</evidence>
<sequence length="316" mass="36326">MHVIRFELLHLYPIIFSVREDLKGHCLGNEPALTFGEPRNQYTMPKYLPPKTKKYVKGRAEAKEKYKEKLNFCKHIMEATTLTNEGTKGKIIQVQCSDCDSWFHKSCIQVDSDVQGLRAGKGNWTRLYCIPDLGSTDALRSSGPSAVTLEDIMSKLDETILPKLIRMEEKYNGLMEEFVLQANGKRTIKSELVLVKKELLEMKNGNEIQNFKYCSSWFEKIGVQFETAEEATEFVERNPFSFGEQKVSISARIVTTMEIARDIGFDITEEEVVGFRKGLYLDIKELEARRFKKKLVEKVGEKDEVNKVYIYSSSKV</sequence>
<evidence type="ECO:0000313" key="2">
    <source>
        <dbReference type="Proteomes" id="UP001516400"/>
    </source>
</evidence>
<dbReference type="InterPro" id="IPR011011">
    <property type="entry name" value="Znf_FYVE_PHD"/>
</dbReference>
<keyword evidence="2" id="KW-1185">Reference proteome</keyword>
<organism evidence="1 2">
    <name type="scientific">Cryptolaemus montrouzieri</name>
    <dbReference type="NCBI Taxonomy" id="559131"/>
    <lineage>
        <taxon>Eukaryota</taxon>
        <taxon>Metazoa</taxon>
        <taxon>Ecdysozoa</taxon>
        <taxon>Arthropoda</taxon>
        <taxon>Hexapoda</taxon>
        <taxon>Insecta</taxon>
        <taxon>Pterygota</taxon>
        <taxon>Neoptera</taxon>
        <taxon>Endopterygota</taxon>
        <taxon>Coleoptera</taxon>
        <taxon>Polyphaga</taxon>
        <taxon>Cucujiformia</taxon>
        <taxon>Coccinelloidea</taxon>
        <taxon>Coccinellidae</taxon>
        <taxon>Scymninae</taxon>
        <taxon>Scymnini</taxon>
        <taxon>Cryptolaemus</taxon>
    </lineage>
</organism>
<proteinExistence type="predicted"/>
<dbReference type="Proteomes" id="UP001516400">
    <property type="component" value="Unassembled WGS sequence"/>
</dbReference>
<dbReference type="SUPFAM" id="SSF57903">
    <property type="entry name" value="FYVE/PHD zinc finger"/>
    <property type="match status" value="1"/>
</dbReference>
<dbReference type="AlphaFoldDB" id="A0ABD2MZN6"/>
<name>A0ABD2MZN6_9CUCU</name>